<evidence type="ECO:0000313" key="8">
    <source>
        <dbReference type="Proteomes" id="UP000547458"/>
    </source>
</evidence>
<reference evidence="7 8" key="1">
    <citation type="submission" date="2020-03" db="EMBL/GenBank/DDBJ databases">
        <title>Sequencing the genomes of 1000 actinobacteria strains.</title>
        <authorList>
            <person name="Klenk H.-P."/>
        </authorList>
    </citation>
    <scope>NUCLEOTIDE SEQUENCE [LARGE SCALE GENOMIC DNA]</scope>
    <source>
        <strain evidence="7 8">DSM 16403</strain>
    </source>
</reference>
<dbReference type="InterPro" id="IPR011206">
    <property type="entry name" value="Citrate_lyase_beta/mcl1/mcl2"/>
</dbReference>
<evidence type="ECO:0000313" key="7">
    <source>
        <dbReference type="EMBL" id="NJC22698.1"/>
    </source>
</evidence>
<evidence type="ECO:0000256" key="2">
    <source>
        <dbReference type="ARBA" id="ARBA00022723"/>
    </source>
</evidence>
<dbReference type="GO" id="GO:0008816">
    <property type="term" value="F:citryl-CoA lyase activity"/>
    <property type="evidence" value="ECO:0007669"/>
    <property type="project" value="UniProtKB-EC"/>
</dbReference>
<comment type="caution">
    <text evidence="7">The sequence shown here is derived from an EMBL/GenBank/DDBJ whole genome shotgun (WGS) entry which is preliminary data.</text>
</comment>
<evidence type="ECO:0000256" key="1">
    <source>
        <dbReference type="ARBA" id="ARBA00001946"/>
    </source>
</evidence>
<dbReference type="Gene3D" id="3.20.20.60">
    <property type="entry name" value="Phosphoenolpyruvate-binding domains"/>
    <property type="match status" value="1"/>
</dbReference>
<dbReference type="GO" id="GO:0006107">
    <property type="term" value="P:oxaloacetate metabolic process"/>
    <property type="evidence" value="ECO:0007669"/>
    <property type="project" value="TreeGrafter"/>
</dbReference>
<dbReference type="PIRSF" id="PIRSF015582">
    <property type="entry name" value="Cit_lyase_B"/>
    <property type="match status" value="1"/>
</dbReference>
<dbReference type="PANTHER" id="PTHR32308:SF10">
    <property type="entry name" value="CITRATE LYASE SUBUNIT BETA"/>
    <property type="match status" value="1"/>
</dbReference>
<keyword evidence="3 5" id="KW-0460">Magnesium</keyword>
<dbReference type="Proteomes" id="UP000547458">
    <property type="component" value="Unassembled WGS sequence"/>
</dbReference>
<dbReference type="InterPro" id="IPR040442">
    <property type="entry name" value="Pyrv_kinase-like_dom_sf"/>
</dbReference>
<evidence type="ECO:0000256" key="5">
    <source>
        <dbReference type="PIRSR" id="PIRSR015582-2"/>
    </source>
</evidence>
<accession>A0A846RHH3</accession>
<feature type="binding site" evidence="5">
    <location>
        <position position="138"/>
    </location>
    <ligand>
        <name>Mg(2+)</name>
        <dbReference type="ChEBI" id="CHEBI:18420"/>
    </ligand>
</feature>
<organism evidence="7 8">
    <name type="scientific">Arthrobacter pigmenti</name>
    <dbReference type="NCBI Taxonomy" id="271432"/>
    <lineage>
        <taxon>Bacteria</taxon>
        <taxon>Bacillati</taxon>
        <taxon>Actinomycetota</taxon>
        <taxon>Actinomycetes</taxon>
        <taxon>Micrococcales</taxon>
        <taxon>Micrococcaceae</taxon>
        <taxon>Arthrobacter</taxon>
    </lineage>
</organism>
<comment type="cofactor">
    <cofactor evidence="1">
        <name>Mg(2+)</name>
        <dbReference type="ChEBI" id="CHEBI:18420"/>
    </cofactor>
</comment>
<keyword evidence="8" id="KW-1185">Reference proteome</keyword>
<keyword evidence="7" id="KW-0456">Lyase</keyword>
<sequence length="268" mass="28783">MTLLTALYVPGNRPDRFGKAVGAGADMVILDLEDSVPRADKTSARAAVVRWLESRHPTDRDPVFQIRINPGDAADLEAVADLPPTVELRLPKATQPDDMDAIRGRAVTALLENALGVENAFAIARHPAVTRVALGESDLASELGSDSDAVLDFARLRLVFAARAAGIEAPMMSVYPRIQDAEGLLRDTVHGLTLGMVGRTAVHPTQLAIIREAHRPSTDELSWAESVQIAMATDGVRTLPDGSMVDPAMIGRAEQILVRHRAIPPEDS</sequence>
<gene>
    <name evidence="7" type="ORF">BJ994_001774</name>
</gene>
<feature type="binding site" evidence="4">
    <location>
        <position position="112"/>
    </location>
    <ligand>
        <name>substrate</name>
    </ligand>
</feature>
<dbReference type="SUPFAM" id="SSF51621">
    <property type="entry name" value="Phosphoenolpyruvate/pyruvate domain"/>
    <property type="match status" value="1"/>
</dbReference>
<proteinExistence type="predicted"/>
<protein>
    <submittedName>
        <fullName evidence="7">Citrate lyase subunit beta/citryl-CoA lyase</fullName>
        <ecNumber evidence="7">4.1.3.34</ecNumber>
    </submittedName>
</protein>
<dbReference type="Pfam" id="PF03328">
    <property type="entry name" value="HpcH_HpaI"/>
    <property type="match status" value="1"/>
</dbReference>
<feature type="binding site" evidence="5">
    <location>
        <position position="112"/>
    </location>
    <ligand>
        <name>Mg(2+)</name>
        <dbReference type="ChEBI" id="CHEBI:18420"/>
    </ligand>
</feature>
<feature type="domain" description="HpcH/HpaI aldolase/citrate lyase" evidence="6">
    <location>
        <begin position="6"/>
        <end position="204"/>
    </location>
</feature>
<keyword evidence="2 5" id="KW-0479">Metal-binding</keyword>
<dbReference type="AlphaFoldDB" id="A0A846RHH3"/>
<name>A0A846RHH3_9MICC</name>
<dbReference type="InterPro" id="IPR015813">
    <property type="entry name" value="Pyrv/PenolPyrv_kinase-like_dom"/>
</dbReference>
<dbReference type="RefSeq" id="WP_209066731.1">
    <property type="nucleotide sequence ID" value="NZ_JAATJL010000001.1"/>
</dbReference>
<dbReference type="GO" id="GO:0000287">
    <property type="term" value="F:magnesium ion binding"/>
    <property type="evidence" value="ECO:0007669"/>
    <property type="project" value="TreeGrafter"/>
</dbReference>
<evidence type="ECO:0000256" key="3">
    <source>
        <dbReference type="ARBA" id="ARBA00022842"/>
    </source>
</evidence>
<dbReference type="EC" id="4.1.3.34" evidence="7"/>
<evidence type="ECO:0000259" key="6">
    <source>
        <dbReference type="Pfam" id="PF03328"/>
    </source>
</evidence>
<evidence type="ECO:0000256" key="4">
    <source>
        <dbReference type="PIRSR" id="PIRSR015582-1"/>
    </source>
</evidence>
<dbReference type="EMBL" id="JAATJL010000001">
    <property type="protein sequence ID" value="NJC22698.1"/>
    <property type="molecule type" value="Genomic_DNA"/>
</dbReference>
<dbReference type="PANTHER" id="PTHR32308">
    <property type="entry name" value="LYASE BETA SUBUNIT, PUTATIVE (AFU_ORTHOLOGUE AFUA_4G13030)-RELATED"/>
    <property type="match status" value="1"/>
</dbReference>
<feature type="binding site" evidence="4">
    <location>
        <position position="67"/>
    </location>
    <ligand>
        <name>substrate</name>
    </ligand>
</feature>
<dbReference type="InterPro" id="IPR005000">
    <property type="entry name" value="Aldolase/citrate-lyase_domain"/>
</dbReference>